<proteinExistence type="predicted"/>
<dbReference type="GO" id="GO:0004672">
    <property type="term" value="F:protein kinase activity"/>
    <property type="evidence" value="ECO:0007669"/>
    <property type="project" value="InterPro"/>
</dbReference>
<evidence type="ECO:0000313" key="3">
    <source>
        <dbReference type="EMBL" id="RXW22990.1"/>
    </source>
</evidence>
<dbReference type="OrthoDB" id="5569250at2759"/>
<feature type="domain" description="Fungal-type protein kinase" evidence="2">
    <location>
        <begin position="341"/>
        <end position="394"/>
    </location>
</feature>
<feature type="region of interest" description="Disordered" evidence="1">
    <location>
        <begin position="78"/>
        <end position="105"/>
    </location>
</feature>
<feature type="region of interest" description="Disordered" evidence="1">
    <location>
        <begin position="388"/>
        <end position="458"/>
    </location>
</feature>
<name>A0A4Q2DRE8_9AGAR</name>
<feature type="compositionally biased region" description="Polar residues" evidence="1">
    <location>
        <begin position="417"/>
        <end position="426"/>
    </location>
</feature>
<feature type="compositionally biased region" description="Basic and acidic residues" evidence="1">
    <location>
        <begin position="217"/>
        <end position="241"/>
    </location>
</feature>
<evidence type="ECO:0000256" key="1">
    <source>
        <dbReference type="SAM" id="MobiDB-lite"/>
    </source>
</evidence>
<sequence length="473" mass="52409">MQKLPVYPQKYGGPLLEGGDVEANRFQDLCRVLELDTENPDLNPQDTQHFFPHSHVSDTKAKPDFTAAFEEHWYDARKKKPENRLTTATPAADQPAPTTATTETDSKKHVIWPCIRLAGENASKSDTKPGQVQRATTYLDLLLLSRADFRGAFGLLQTHMSIIVAVGGSQSVLNFSFSWTGAHARRAAHALVYRPTTLAEEAEAGGGTDTGAGADAATRRGMGERTEGKDTSDGRQRDAKQEQQAAGMRVFLSDYFCLYGSCTFGTRTHVFVHHPPESPNQVKIGRRAPRVVKIQLCRDNLRFNEIDILNNIHHDGKIPGVVRLVCHERLPSIVPGREQFRLGLEQRGNPFMSIKTPRQMLMVAYDALEIARILHNERNVIHRDVSKGNILFVPPPGTPDSTPPAETRSDRSDSDECPSSPSTVGTQDDARLVEMNSHTSDRLPARSPVNEYPPPQQALLFGTRLLKRSSVRG</sequence>
<reference evidence="3 4" key="1">
    <citation type="submission" date="2019-01" db="EMBL/GenBank/DDBJ databases">
        <title>Draft genome sequence of Psathyrella aberdarensis IHI B618.</title>
        <authorList>
            <person name="Buettner E."/>
            <person name="Kellner H."/>
        </authorList>
    </citation>
    <scope>NUCLEOTIDE SEQUENCE [LARGE SCALE GENOMIC DNA]</scope>
    <source>
        <strain evidence="3 4">IHI B618</strain>
    </source>
</reference>
<dbReference type="PROSITE" id="PS00109">
    <property type="entry name" value="PROTEIN_KINASE_TYR"/>
    <property type="match status" value="1"/>
</dbReference>
<protein>
    <recommendedName>
        <fullName evidence="2">Fungal-type protein kinase domain-containing protein</fullName>
    </recommendedName>
</protein>
<gene>
    <name evidence="3" type="ORF">EST38_g2884</name>
</gene>
<dbReference type="Pfam" id="PF17667">
    <property type="entry name" value="Pkinase_fungal"/>
    <property type="match status" value="1"/>
</dbReference>
<dbReference type="AlphaFoldDB" id="A0A4Q2DRE8"/>
<feature type="compositionally biased region" description="Low complexity" evidence="1">
    <location>
        <begin position="86"/>
        <end position="103"/>
    </location>
</feature>
<feature type="region of interest" description="Disordered" evidence="1">
    <location>
        <begin position="201"/>
        <end position="242"/>
    </location>
</feature>
<evidence type="ECO:0000259" key="2">
    <source>
        <dbReference type="Pfam" id="PF17667"/>
    </source>
</evidence>
<dbReference type="InterPro" id="IPR040976">
    <property type="entry name" value="Pkinase_fungal"/>
</dbReference>
<organism evidence="3 4">
    <name type="scientific">Candolleomyces aberdarensis</name>
    <dbReference type="NCBI Taxonomy" id="2316362"/>
    <lineage>
        <taxon>Eukaryota</taxon>
        <taxon>Fungi</taxon>
        <taxon>Dikarya</taxon>
        <taxon>Basidiomycota</taxon>
        <taxon>Agaricomycotina</taxon>
        <taxon>Agaricomycetes</taxon>
        <taxon>Agaricomycetidae</taxon>
        <taxon>Agaricales</taxon>
        <taxon>Agaricineae</taxon>
        <taxon>Psathyrellaceae</taxon>
        <taxon>Candolleomyces</taxon>
    </lineage>
</organism>
<evidence type="ECO:0000313" key="4">
    <source>
        <dbReference type="Proteomes" id="UP000290288"/>
    </source>
</evidence>
<dbReference type="InterPro" id="IPR008266">
    <property type="entry name" value="Tyr_kinase_AS"/>
</dbReference>
<comment type="caution">
    <text evidence="3">The sequence shown here is derived from an EMBL/GenBank/DDBJ whole genome shotgun (WGS) entry which is preliminary data.</text>
</comment>
<dbReference type="STRING" id="2316362.A0A4Q2DRE8"/>
<keyword evidence="4" id="KW-1185">Reference proteome</keyword>
<dbReference type="SUPFAM" id="SSF56112">
    <property type="entry name" value="Protein kinase-like (PK-like)"/>
    <property type="match status" value="1"/>
</dbReference>
<dbReference type="Proteomes" id="UP000290288">
    <property type="component" value="Unassembled WGS sequence"/>
</dbReference>
<feature type="compositionally biased region" description="Pro residues" evidence="1">
    <location>
        <begin position="393"/>
        <end position="402"/>
    </location>
</feature>
<dbReference type="InterPro" id="IPR011009">
    <property type="entry name" value="Kinase-like_dom_sf"/>
</dbReference>
<accession>A0A4Q2DRE8</accession>
<dbReference type="EMBL" id="SDEE01000055">
    <property type="protein sequence ID" value="RXW22990.1"/>
    <property type="molecule type" value="Genomic_DNA"/>
</dbReference>